<proteinExistence type="predicted"/>
<dbReference type="RefSeq" id="YP_009120350.1">
    <property type="nucleotide sequence ID" value="NC_026440.1"/>
</dbReference>
<accession>A0A0B5J873</accession>
<feature type="transmembrane region" description="Helical" evidence="1">
    <location>
        <begin position="20"/>
        <end position="41"/>
    </location>
</feature>
<dbReference type="GeneID" id="23463032"/>
<evidence type="ECO:0000256" key="1">
    <source>
        <dbReference type="SAM" id="Phobius"/>
    </source>
</evidence>
<keyword evidence="1" id="KW-0812">Transmembrane</keyword>
<dbReference type="EMBL" id="KP136319">
    <property type="protein sequence ID" value="AJF98115.1"/>
    <property type="molecule type" value="Genomic_DNA"/>
</dbReference>
<keyword evidence="1" id="KW-0472">Membrane</keyword>
<dbReference type="Proteomes" id="UP000202511">
    <property type="component" value="Segment"/>
</dbReference>
<feature type="transmembrane region" description="Helical" evidence="1">
    <location>
        <begin position="61"/>
        <end position="81"/>
    </location>
</feature>
<keyword evidence="1" id="KW-1133">Transmembrane helix</keyword>
<name>A0A0B5J873_9VIRU</name>
<protein>
    <recommendedName>
        <fullName evidence="4">Transmembrane protein</fullName>
    </recommendedName>
</protein>
<evidence type="ECO:0000313" key="3">
    <source>
        <dbReference type="Proteomes" id="UP000202511"/>
    </source>
</evidence>
<sequence>MKNQKKGGDGHGCRSRSGRAMARSLFFVGINVRFFGVNGALRCAYSRTSEKIHPRGILSPTILSFVLFRLFQITFSFSFWWRILGSIGPNSLALCNVEKKKRVANKKIEKKIKT</sequence>
<dbReference type="KEGG" id="vg:23463032"/>
<evidence type="ECO:0008006" key="4">
    <source>
        <dbReference type="Google" id="ProtNLM"/>
    </source>
</evidence>
<organism evidence="2 3">
    <name type="scientific">Pandoravirus inopinatum</name>
    <dbReference type="NCBI Taxonomy" id="1605721"/>
    <lineage>
        <taxon>Viruses</taxon>
        <taxon>Pandoravirus</taxon>
    </lineage>
</organism>
<reference evidence="2 3" key="1">
    <citation type="journal article" date="2015" name="Parasitol. Res.">
        <title>Viruses in close associations with free-living amoebae.</title>
        <authorList>
            <person name="Scheid P."/>
        </authorList>
    </citation>
    <scope>NUCLEOTIDE SEQUENCE [LARGE SCALE GENOMIC DNA]</scope>
    <source>
        <strain evidence="2">KlaHel</strain>
    </source>
</reference>
<evidence type="ECO:0000313" key="2">
    <source>
        <dbReference type="EMBL" id="AJF98115.1"/>
    </source>
</evidence>